<evidence type="ECO:0000313" key="2">
    <source>
        <dbReference type="Proteomes" id="UP000193411"/>
    </source>
</evidence>
<dbReference type="AlphaFoldDB" id="A0A1Y2HGV9"/>
<comment type="caution">
    <text evidence="1">The sequence shown here is derived from an EMBL/GenBank/DDBJ whole genome shotgun (WGS) entry which is preliminary data.</text>
</comment>
<proteinExistence type="predicted"/>
<dbReference type="EMBL" id="MCFL01000033">
    <property type="protein sequence ID" value="ORZ33785.1"/>
    <property type="molecule type" value="Genomic_DNA"/>
</dbReference>
<name>A0A1Y2HGV9_9FUNG</name>
<dbReference type="Proteomes" id="UP000193411">
    <property type="component" value="Unassembled WGS sequence"/>
</dbReference>
<organism evidence="1 2">
    <name type="scientific">Catenaria anguillulae PL171</name>
    <dbReference type="NCBI Taxonomy" id="765915"/>
    <lineage>
        <taxon>Eukaryota</taxon>
        <taxon>Fungi</taxon>
        <taxon>Fungi incertae sedis</taxon>
        <taxon>Blastocladiomycota</taxon>
        <taxon>Blastocladiomycetes</taxon>
        <taxon>Blastocladiales</taxon>
        <taxon>Catenariaceae</taxon>
        <taxon>Catenaria</taxon>
    </lineage>
</organism>
<reference evidence="1 2" key="1">
    <citation type="submission" date="2016-07" db="EMBL/GenBank/DDBJ databases">
        <title>Pervasive Adenine N6-methylation of Active Genes in Fungi.</title>
        <authorList>
            <consortium name="DOE Joint Genome Institute"/>
            <person name="Mondo S.J."/>
            <person name="Dannebaum R.O."/>
            <person name="Kuo R.C."/>
            <person name="Labutti K."/>
            <person name="Haridas S."/>
            <person name="Kuo A."/>
            <person name="Salamov A."/>
            <person name="Ahrendt S.R."/>
            <person name="Lipzen A."/>
            <person name="Sullivan W."/>
            <person name="Andreopoulos W.B."/>
            <person name="Clum A."/>
            <person name="Lindquist E."/>
            <person name="Daum C."/>
            <person name="Ramamoorthy G.K."/>
            <person name="Gryganskyi A."/>
            <person name="Culley D."/>
            <person name="Magnuson J.K."/>
            <person name="James T.Y."/>
            <person name="O'Malley M.A."/>
            <person name="Stajich J.E."/>
            <person name="Spatafora J.W."/>
            <person name="Visel A."/>
            <person name="Grigoriev I.V."/>
        </authorList>
    </citation>
    <scope>NUCLEOTIDE SEQUENCE [LARGE SCALE GENOMIC DNA]</scope>
    <source>
        <strain evidence="1 2">PL171</strain>
    </source>
</reference>
<gene>
    <name evidence="1" type="ORF">BCR44DRAFT_1437601</name>
</gene>
<protein>
    <submittedName>
        <fullName evidence="1">Uncharacterized protein</fullName>
    </submittedName>
</protein>
<sequence>MEAATTSVTAVTTSLMAATTSLMVMATCGPGWLRHEYNSTIPRSTDATWRRVARCDQ</sequence>
<keyword evidence="2" id="KW-1185">Reference proteome</keyword>
<accession>A0A1Y2HGV9</accession>
<evidence type="ECO:0000313" key="1">
    <source>
        <dbReference type="EMBL" id="ORZ33785.1"/>
    </source>
</evidence>